<dbReference type="RefSeq" id="WP_010874936.1">
    <property type="nucleotide sequence ID" value="NZ_CP010546.1"/>
</dbReference>
<evidence type="ECO:0000313" key="2">
    <source>
        <dbReference type="EMBL" id="ADK86855.1"/>
    </source>
</evidence>
<accession>A0A0H3DM59</accession>
<proteinExistence type="predicted"/>
<gene>
    <name evidence="2" type="ordered locus">MPNE_0680</name>
</gene>
<dbReference type="Proteomes" id="UP000007756">
    <property type="component" value="Chromosome"/>
</dbReference>
<evidence type="ECO:0000256" key="1">
    <source>
        <dbReference type="SAM" id="Phobius"/>
    </source>
</evidence>
<protein>
    <submittedName>
        <fullName evidence="2">Uncharacterized protein</fullName>
    </submittedName>
</protein>
<organism evidence="2 3">
    <name type="scientific">Mycoplasmoides pneumoniae (strain ATCC 15531 / DSM 23978 / CIP 103766 / NBRC 14401 / NCTC 10119 / FH)</name>
    <name type="common">Mycoplasma pneumoniae</name>
    <dbReference type="NCBI Taxonomy" id="722438"/>
    <lineage>
        <taxon>Bacteria</taxon>
        <taxon>Bacillati</taxon>
        <taxon>Mycoplasmatota</taxon>
        <taxon>Mycoplasmoidales</taxon>
        <taxon>Mycoplasmoidaceae</taxon>
        <taxon>Mycoplasmoides</taxon>
    </lineage>
</organism>
<dbReference type="KEGG" id="mpj:MPNE_0680"/>
<evidence type="ECO:0000313" key="3">
    <source>
        <dbReference type="Proteomes" id="UP000007756"/>
    </source>
</evidence>
<dbReference type="HOGENOM" id="CLU_2180964_0_0_14"/>
<dbReference type="GeneID" id="66608739"/>
<dbReference type="EMBL" id="CP002077">
    <property type="protein sequence ID" value="ADK86855.1"/>
    <property type="molecule type" value="Genomic_DNA"/>
</dbReference>
<reference evidence="2 3" key="1">
    <citation type="journal article" date="2010" name="Appl. Environ. Microbiol.">
        <title>Targeted chromosomal knockouts in Mycoplasma pneumoniae.</title>
        <authorList>
            <person name="Krishnakumar R."/>
            <person name="Assad-Garcia N."/>
            <person name="Benders G.A."/>
            <person name="Phan Q."/>
            <person name="Montague M.G."/>
            <person name="Glass J.I."/>
        </authorList>
    </citation>
    <scope>NUCLEOTIDE SEQUENCE [LARGE SCALE GENOMIC DNA]</scope>
    <source>
        <strain evidence="3">ATCC 15531 / DSM 22911 / NBRC 14401 / NCTC 10119 / FH</strain>
    </source>
</reference>
<dbReference type="PaxDb" id="722438-MPNE_0680"/>
<feature type="transmembrane region" description="Helical" evidence="1">
    <location>
        <begin position="54"/>
        <end position="73"/>
    </location>
</feature>
<dbReference type="AlphaFoldDB" id="A0A0H3DM59"/>
<dbReference type="SMR" id="A0A0H3DM59"/>
<sequence length="109" mass="12793">MENKEQNNTDQLQTGDLNKARKLHKCYLWLFVVSLIIWLGFISLFFLYYLPISLVIALVVIAFIFVLVFLGFLETWRKNINQEEEFLRLEGLLITSPTDTQSAIHKDNQ</sequence>
<keyword evidence="1" id="KW-0472">Membrane</keyword>
<dbReference type="PATRIC" id="fig|722438.3.peg.657"/>
<keyword evidence="1" id="KW-0812">Transmembrane</keyword>
<keyword evidence="1" id="KW-1133">Transmembrane helix</keyword>
<name>A0A0H3DM59_MYCPB</name>
<feature type="transmembrane region" description="Helical" evidence="1">
    <location>
        <begin position="27"/>
        <end position="48"/>
    </location>
</feature>